<evidence type="ECO:0000259" key="2">
    <source>
        <dbReference type="Pfam" id="PF00534"/>
    </source>
</evidence>
<organism evidence="3 4">
    <name type="scientific">Gramella jeungdoensis</name>
    <dbReference type="NCBI Taxonomy" id="708091"/>
    <lineage>
        <taxon>Bacteria</taxon>
        <taxon>Pseudomonadati</taxon>
        <taxon>Bacteroidota</taxon>
        <taxon>Flavobacteriia</taxon>
        <taxon>Flavobacteriales</taxon>
        <taxon>Flavobacteriaceae</taxon>
        <taxon>Christiangramia</taxon>
    </lineage>
</organism>
<name>A0A4Y8AWX1_9FLAO</name>
<proteinExistence type="predicted"/>
<dbReference type="GO" id="GO:0009103">
    <property type="term" value="P:lipopolysaccharide biosynthetic process"/>
    <property type="evidence" value="ECO:0007669"/>
    <property type="project" value="TreeGrafter"/>
</dbReference>
<dbReference type="InterPro" id="IPR001296">
    <property type="entry name" value="Glyco_trans_1"/>
</dbReference>
<dbReference type="PANTHER" id="PTHR46401:SF2">
    <property type="entry name" value="GLYCOSYLTRANSFERASE WBBK-RELATED"/>
    <property type="match status" value="1"/>
</dbReference>
<evidence type="ECO:0000313" key="3">
    <source>
        <dbReference type="EMBL" id="TEW77020.1"/>
    </source>
</evidence>
<dbReference type="RefSeq" id="WP_134247028.1">
    <property type="nucleotide sequence ID" value="NZ_SNQI01000001.1"/>
</dbReference>
<comment type="caution">
    <text evidence="3">The sequence shown here is derived from an EMBL/GenBank/DDBJ whole genome shotgun (WGS) entry which is preliminary data.</text>
</comment>
<evidence type="ECO:0000313" key="4">
    <source>
        <dbReference type="Proteomes" id="UP000298517"/>
    </source>
</evidence>
<keyword evidence="1 3" id="KW-0808">Transferase</keyword>
<dbReference type="GO" id="GO:0016757">
    <property type="term" value="F:glycosyltransferase activity"/>
    <property type="evidence" value="ECO:0007669"/>
    <property type="project" value="InterPro"/>
</dbReference>
<sequence length="382" mass="43996">MRLGIDASNIGGGGGITHLKEILKALTVTINQFGITELIVFSSQKILNELTDDKIIKKTTFPEFNQGLIQRVKFQLLSYDKEIKKRCDILFSLTGDYIGKFQPVVGMSRNMLLYERNIWHEIKKPKEILRFWLNFKKQQRCFKNASGIIFLSDYARQYSNNVLAINSKQQKIIHHGLSPQFNGDVQLQKEITSYSFNKPFNFLYVSTVHVYKNQWHIVRAISNLRKKGYPVTLTLVGGVIFKPAGELLRKTIEELDPENQFIKNKGHIPYTQISEQYRKASGIIFASNCENMPNILMESMASGVPIVCSNKQPMPEFLKDNGFYFNPKDVVSIENAIITFLSKPKEREVMAQNNLKEIKNYSWDKTAKETFGFLSEVYLNHK</sequence>
<dbReference type="Proteomes" id="UP000298517">
    <property type="component" value="Unassembled WGS sequence"/>
</dbReference>
<dbReference type="AlphaFoldDB" id="A0A4Y8AWX1"/>
<reference evidence="3 4" key="1">
    <citation type="journal article" date="2011" name="J. Microbiol.">
        <title>Gramella jeungdoensis sp. nov., isolated from a solar saltern in Korea.</title>
        <authorList>
            <person name="Joung Y."/>
            <person name="Kim H."/>
            <person name="Jang T."/>
            <person name="Ahn T.S."/>
            <person name="Joh K."/>
        </authorList>
    </citation>
    <scope>NUCLEOTIDE SEQUENCE [LARGE SCALE GENOMIC DNA]</scope>
    <source>
        <strain evidence="3 4">KCTC 23123</strain>
    </source>
</reference>
<gene>
    <name evidence="3" type="ORF">E2488_04010</name>
</gene>
<dbReference type="PANTHER" id="PTHR46401">
    <property type="entry name" value="GLYCOSYLTRANSFERASE WBBK-RELATED"/>
    <property type="match status" value="1"/>
</dbReference>
<accession>A0A4Y8AWX1</accession>
<dbReference type="Pfam" id="PF00534">
    <property type="entry name" value="Glycos_transf_1"/>
    <property type="match status" value="1"/>
</dbReference>
<feature type="domain" description="Glycosyl transferase family 1" evidence="2">
    <location>
        <begin position="197"/>
        <end position="354"/>
    </location>
</feature>
<keyword evidence="4" id="KW-1185">Reference proteome</keyword>
<dbReference type="Gene3D" id="3.40.50.2000">
    <property type="entry name" value="Glycogen Phosphorylase B"/>
    <property type="match status" value="1"/>
</dbReference>
<dbReference type="SUPFAM" id="SSF53756">
    <property type="entry name" value="UDP-Glycosyltransferase/glycogen phosphorylase"/>
    <property type="match status" value="1"/>
</dbReference>
<dbReference type="CDD" id="cd03809">
    <property type="entry name" value="GT4_MtfB-like"/>
    <property type="match status" value="1"/>
</dbReference>
<dbReference type="EMBL" id="SNQI01000001">
    <property type="protein sequence ID" value="TEW77020.1"/>
    <property type="molecule type" value="Genomic_DNA"/>
</dbReference>
<evidence type="ECO:0000256" key="1">
    <source>
        <dbReference type="ARBA" id="ARBA00022679"/>
    </source>
</evidence>
<protein>
    <submittedName>
        <fullName evidence="3">Glycosyltransferase</fullName>
    </submittedName>
</protein>
<dbReference type="OrthoDB" id="9811239at2"/>